<dbReference type="NCBIfam" id="TIGR00057">
    <property type="entry name" value="L-threonylcarbamoyladenylate synthase"/>
    <property type="match status" value="1"/>
</dbReference>
<evidence type="ECO:0000256" key="12">
    <source>
        <dbReference type="ARBA" id="ARBA00048366"/>
    </source>
</evidence>
<name>A0ABR7NL94_9FIRM</name>
<dbReference type="InterPro" id="IPR006070">
    <property type="entry name" value="Sua5-like_dom"/>
</dbReference>
<dbReference type="InterPro" id="IPR010923">
    <property type="entry name" value="T(6)A37_SUA5"/>
</dbReference>
<dbReference type="PIRSF" id="PIRSF004930">
    <property type="entry name" value="Tln_factor_SUA5"/>
    <property type="match status" value="1"/>
</dbReference>
<comment type="caution">
    <text evidence="15">The sequence shown here is derived from an EMBL/GenBank/DDBJ whole genome shotgun (WGS) entry which is preliminary data.</text>
</comment>
<proteinExistence type="inferred from homology"/>
<dbReference type="Pfam" id="PF01300">
    <property type="entry name" value="Sua5_yciO_yrdC"/>
    <property type="match status" value="1"/>
</dbReference>
<dbReference type="PROSITE" id="PS51163">
    <property type="entry name" value="YRDC"/>
    <property type="match status" value="1"/>
</dbReference>
<evidence type="ECO:0000256" key="1">
    <source>
        <dbReference type="ARBA" id="ARBA00004496"/>
    </source>
</evidence>
<accession>A0ABR7NL94</accession>
<dbReference type="RefSeq" id="WP_262400644.1">
    <property type="nucleotide sequence ID" value="NZ_JACRTB010000023.1"/>
</dbReference>
<evidence type="ECO:0000256" key="2">
    <source>
        <dbReference type="ARBA" id="ARBA00007663"/>
    </source>
</evidence>
<feature type="domain" description="YrdC-like" evidence="14">
    <location>
        <begin position="12"/>
        <end position="197"/>
    </location>
</feature>
<keyword evidence="5 13" id="KW-0963">Cytoplasm</keyword>
<dbReference type="Pfam" id="PF03481">
    <property type="entry name" value="Sua5_C"/>
    <property type="match status" value="1"/>
</dbReference>
<keyword evidence="10 13" id="KW-0067">ATP-binding</keyword>
<dbReference type="InterPro" id="IPR050156">
    <property type="entry name" value="TC-AMP_synthase_SUA5"/>
</dbReference>
<sequence length="339" mass="36508">MSMETRLLSCNREGIDAAAQVLQRGGLVALPTETVYGLAANALEESAVREIFAVKGRPQDNPLIVHISDLSMWKPLVREIPQRAMRLARAFWPGPLTIILPKSGLVPGVTTAGMDSVAVRMPSHEGARAVIAVTGLPIAAPSANLSGSPSPTTARHCIDDLWGKIPLILDGGECSVGIESTVVSLVGEPTLLRPGGISPGQLEEALGEPVRVSHAVVEPLAPGERPTSPGMKYRHYAPKARMVLVESTLERFLALLDQSDEETWGLVFDGEEKLTHRPCLTYGREHHPDEQGRELFAALRAFDEKGAKLVYARCPDHDGAALGVYNRMLRAAAFEVIKG</sequence>
<protein>
    <recommendedName>
        <fullName evidence="4 13">Threonylcarbamoyl-AMP synthase</fullName>
        <shortName evidence="13">TC-AMP synthase</shortName>
        <ecNumber evidence="3 13">2.7.7.87</ecNumber>
    </recommendedName>
    <alternativeName>
        <fullName evidence="11 13">L-threonylcarbamoyladenylate synthase</fullName>
    </alternativeName>
</protein>
<keyword evidence="6 13" id="KW-0808">Transferase</keyword>
<evidence type="ECO:0000256" key="4">
    <source>
        <dbReference type="ARBA" id="ARBA00015492"/>
    </source>
</evidence>
<keyword evidence="9 13" id="KW-0547">Nucleotide-binding</keyword>
<evidence type="ECO:0000313" key="15">
    <source>
        <dbReference type="EMBL" id="MBC8577178.1"/>
    </source>
</evidence>
<keyword evidence="8 13" id="KW-0548">Nucleotidyltransferase</keyword>
<gene>
    <name evidence="15" type="ORF">H8717_12265</name>
</gene>
<dbReference type="InterPro" id="IPR038385">
    <property type="entry name" value="Sua5/YwlC_C"/>
</dbReference>
<evidence type="ECO:0000256" key="9">
    <source>
        <dbReference type="ARBA" id="ARBA00022741"/>
    </source>
</evidence>
<comment type="function">
    <text evidence="13">Required for the formation of a threonylcarbamoyl group on adenosine at position 37 (t(6)A37) in tRNAs that read codons beginning with adenine.</text>
</comment>
<comment type="subcellular location">
    <subcellularLocation>
        <location evidence="1 13">Cytoplasm</location>
    </subcellularLocation>
</comment>
<organism evidence="15 16">
    <name type="scientific">Yanshouia hominis</name>
    <dbReference type="NCBI Taxonomy" id="2763673"/>
    <lineage>
        <taxon>Bacteria</taxon>
        <taxon>Bacillati</taxon>
        <taxon>Bacillota</taxon>
        <taxon>Clostridia</taxon>
        <taxon>Eubacteriales</taxon>
        <taxon>Oscillospiraceae</taxon>
        <taxon>Yanshouia</taxon>
    </lineage>
</organism>
<comment type="catalytic activity">
    <reaction evidence="12 13">
        <text>L-threonine + hydrogencarbonate + ATP = L-threonylcarbamoyladenylate + diphosphate + H2O</text>
        <dbReference type="Rhea" id="RHEA:36407"/>
        <dbReference type="ChEBI" id="CHEBI:15377"/>
        <dbReference type="ChEBI" id="CHEBI:17544"/>
        <dbReference type="ChEBI" id="CHEBI:30616"/>
        <dbReference type="ChEBI" id="CHEBI:33019"/>
        <dbReference type="ChEBI" id="CHEBI:57926"/>
        <dbReference type="ChEBI" id="CHEBI:73682"/>
        <dbReference type="EC" id="2.7.7.87"/>
    </reaction>
</comment>
<evidence type="ECO:0000256" key="8">
    <source>
        <dbReference type="ARBA" id="ARBA00022695"/>
    </source>
</evidence>
<dbReference type="EMBL" id="JACRTB010000023">
    <property type="protein sequence ID" value="MBC8577178.1"/>
    <property type="molecule type" value="Genomic_DNA"/>
</dbReference>
<evidence type="ECO:0000259" key="14">
    <source>
        <dbReference type="PROSITE" id="PS51163"/>
    </source>
</evidence>
<evidence type="ECO:0000313" key="16">
    <source>
        <dbReference type="Proteomes" id="UP000658131"/>
    </source>
</evidence>
<comment type="similarity">
    <text evidence="2 13">Belongs to the SUA5 family.</text>
</comment>
<dbReference type="InterPro" id="IPR017945">
    <property type="entry name" value="DHBP_synth_RibB-like_a/b_dom"/>
</dbReference>
<dbReference type="Proteomes" id="UP000658131">
    <property type="component" value="Unassembled WGS sequence"/>
</dbReference>
<keyword evidence="7 13" id="KW-0819">tRNA processing</keyword>
<dbReference type="Gene3D" id="3.40.50.11030">
    <property type="entry name" value="Threonylcarbamoyl-AMP synthase, C-terminal domain"/>
    <property type="match status" value="1"/>
</dbReference>
<dbReference type="InterPro" id="IPR005145">
    <property type="entry name" value="Sua5_C"/>
</dbReference>
<dbReference type="PANTHER" id="PTHR17490:SF16">
    <property type="entry name" value="THREONYLCARBAMOYL-AMP SYNTHASE"/>
    <property type="match status" value="1"/>
</dbReference>
<evidence type="ECO:0000256" key="13">
    <source>
        <dbReference type="PIRNR" id="PIRNR004930"/>
    </source>
</evidence>
<evidence type="ECO:0000256" key="3">
    <source>
        <dbReference type="ARBA" id="ARBA00012584"/>
    </source>
</evidence>
<dbReference type="Gene3D" id="3.90.870.10">
    <property type="entry name" value="DHBP synthase"/>
    <property type="match status" value="1"/>
</dbReference>
<keyword evidence="16" id="KW-1185">Reference proteome</keyword>
<dbReference type="PANTHER" id="PTHR17490">
    <property type="entry name" value="SUA5"/>
    <property type="match status" value="1"/>
</dbReference>
<evidence type="ECO:0000256" key="11">
    <source>
        <dbReference type="ARBA" id="ARBA00029774"/>
    </source>
</evidence>
<evidence type="ECO:0000256" key="10">
    <source>
        <dbReference type="ARBA" id="ARBA00022840"/>
    </source>
</evidence>
<evidence type="ECO:0000256" key="5">
    <source>
        <dbReference type="ARBA" id="ARBA00022490"/>
    </source>
</evidence>
<dbReference type="EC" id="2.7.7.87" evidence="3 13"/>
<reference evidence="15 16" key="1">
    <citation type="submission" date="2020-08" db="EMBL/GenBank/DDBJ databases">
        <title>Genome public.</title>
        <authorList>
            <person name="Liu C."/>
            <person name="Sun Q."/>
        </authorList>
    </citation>
    <scope>NUCLEOTIDE SEQUENCE [LARGE SCALE GENOMIC DNA]</scope>
    <source>
        <strain evidence="15 16">BX1</strain>
    </source>
</reference>
<dbReference type="SUPFAM" id="SSF55821">
    <property type="entry name" value="YrdC/RibB"/>
    <property type="match status" value="1"/>
</dbReference>
<evidence type="ECO:0000256" key="7">
    <source>
        <dbReference type="ARBA" id="ARBA00022694"/>
    </source>
</evidence>
<evidence type="ECO:0000256" key="6">
    <source>
        <dbReference type="ARBA" id="ARBA00022679"/>
    </source>
</evidence>